<protein>
    <recommendedName>
        <fullName evidence="3">Macrocin O-methyltransferase</fullName>
    </recommendedName>
</protein>
<dbReference type="InterPro" id="IPR008884">
    <property type="entry name" value="TylF_MeTrfase"/>
</dbReference>
<gene>
    <name evidence="1" type="ORF">A3C04_01810</name>
</gene>
<evidence type="ECO:0000313" key="1">
    <source>
        <dbReference type="EMBL" id="OHA67371.1"/>
    </source>
</evidence>
<evidence type="ECO:0000313" key="2">
    <source>
        <dbReference type="Proteomes" id="UP000178092"/>
    </source>
</evidence>
<organism evidence="1 2">
    <name type="scientific">Candidatus Wildermuthbacteria bacterium RIFCSPHIGHO2_02_FULL_45_25</name>
    <dbReference type="NCBI Taxonomy" id="1802450"/>
    <lineage>
        <taxon>Bacteria</taxon>
        <taxon>Candidatus Wildermuthiibacteriota</taxon>
    </lineage>
</organism>
<name>A0A1G2R5J5_9BACT</name>
<dbReference type="AlphaFoldDB" id="A0A1G2R5J5"/>
<dbReference type="Pfam" id="PF05711">
    <property type="entry name" value="TylF"/>
    <property type="match status" value="1"/>
</dbReference>
<dbReference type="Gene3D" id="3.40.50.150">
    <property type="entry name" value="Vaccinia Virus protein VP39"/>
    <property type="match status" value="1"/>
</dbReference>
<dbReference type="EMBL" id="MHTV01000012">
    <property type="protein sequence ID" value="OHA67371.1"/>
    <property type="molecule type" value="Genomic_DNA"/>
</dbReference>
<evidence type="ECO:0008006" key="3">
    <source>
        <dbReference type="Google" id="ProtNLM"/>
    </source>
</evidence>
<dbReference type="InterPro" id="IPR029063">
    <property type="entry name" value="SAM-dependent_MTases_sf"/>
</dbReference>
<dbReference type="SUPFAM" id="SSF53335">
    <property type="entry name" value="S-adenosyl-L-methionine-dependent methyltransferases"/>
    <property type="match status" value="1"/>
</dbReference>
<sequence length="204" mass="23173">MGSYERLENAFELARNIERERKEGAFVECGVWKGGCIGAMASVAHQADSHRHIWLFDSFEGLPEPSSQDGSVAERYSKGKALGALRSIQKCVGPLQDVNKLFFSILGLKKEYIHIEKGWLQHTLPLAKKNIGSIAILRIDVDWYESTKCVLDLLYDQVVPGGYVIIDDYGHWEGCKKAVDEFMQKRSIRVPLQWIDYTGVYFVK</sequence>
<dbReference type="PANTHER" id="PTHR40036">
    <property type="entry name" value="MACROCIN O-METHYLTRANSFERASE"/>
    <property type="match status" value="1"/>
</dbReference>
<accession>A0A1G2R5J5</accession>
<reference evidence="1 2" key="1">
    <citation type="journal article" date="2016" name="Nat. Commun.">
        <title>Thousands of microbial genomes shed light on interconnected biogeochemical processes in an aquifer system.</title>
        <authorList>
            <person name="Anantharaman K."/>
            <person name="Brown C.T."/>
            <person name="Hug L.A."/>
            <person name="Sharon I."/>
            <person name="Castelle C.J."/>
            <person name="Probst A.J."/>
            <person name="Thomas B.C."/>
            <person name="Singh A."/>
            <person name="Wilkins M.J."/>
            <person name="Karaoz U."/>
            <person name="Brodie E.L."/>
            <person name="Williams K.H."/>
            <person name="Hubbard S.S."/>
            <person name="Banfield J.F."/>
        </authorList>
    </citation>
    <scope>NUCLEOTIDE SEQUENCE [LARGE SCALE GENOMIC DNA]</scope>
</reference>
<proteinExistence type="predicted"/>
<dbReference type="PANTHER" id="PTHR40036:SF1">
    <property type="entry name" value="MACROCIN O-METHYLTRANSFERASE"/>
    <property type="match status" value="1"/>
</dbReference>
<comment type="caution">
    <text evidence="1">The sequence shown here is derived from an EMBL/GenBank/DDBJ whole genome shotgun (WGS) entry which is preliminary data.</text>
</comment>
<dbReference type="Proteomes" id="UP000178092">
    <property type="component" value="Unassembled WGS sequence"/>
</dbReference>